<dbReference type="Proteomes" id="UP000005808">
    <property type="component" value="Unassembled WGS sequence"/>
</dbReference>
<organism evidence="1 2">
    <name type="scientific">Cupriavidus basilensis OR16</name>
    <dbReference type="NCBI Taxonomy" id="1127483"/>
    <lineage>
        <taxon>Bacteria</taxon>
        <taxon>Pseudomonadati</taxon>
        <taxon>Pseudomonadota</taxon>
        <taxon>Betaproteobacteria</taxon>
        <taxon>Burkholderiales</taxon>
        <taxon>Burkholderiaceae</taxon>
        <taxon>Cupriavidus</taxon>
    </lineage>
</organism>
<sequence>MAATLLQPFVSEENHWTVSETLPISEFEPMVRHVFARPRNGVYKAAMDKNQAAR</sequence>
<dbReference type="EMBL" id="AHJE01000050">
    <property type="protein sequence ID" value="EHP41308.1"/>
    <property type="molecule type" value="Genomic_DNA"/>
</dbReference>
<dbReference type="AlphaFoldDB" id="H1S839"/>
<dbReference type="GO" id="GO:0016787">
    <property type="term" value="F:hydrolase activity"/>
    <property type="evidence" value="ECO:0007669"/>
    <property type="project" value="UniProtKB-KW"/>
</dbReference>
<evidence type="ECO:0000313" key="1">
    <source>
        <dbReference type="EMBL" id="EHP41308.1"/>
    </source>
</evidence>
<evidence type="ECO:0000313" key="2">
    <source>
        <dbReference type="Proteomes" id="UP000005808"/>
    </source>
</evidence>
<dbReference type="RefSeq" id="WP_006159589.1">
    <property type="nucleotide sequence ID" value="NZ_AHJE01000050.1"/>
</dbReference>
<gene>
    <name evidence="1" type="ORF">OR16_20687</name>
</gene>
<dbReference type="PATRIC" id="fig|1127483.3.peg.4153"/>
<protein>
    <submittedName>
        <fullName evidence="1">HD phosphohydrolase-like protein</fullName>
    </submittedName>
</protein>
<name>H1S839_9BURK</name>
<keyword evidence="1" id="KW-0378">Hydrolase</keyword>
<proteinExistence type="predicted"/>
<accession>H1S839</accession>
<comment type="caution">
    <text evidence="1">The sequence shown here is derived from an EMBL/GenBank/DDBJ whole genome shotgun (WGS) entry which is preliminary data.</text>
</comment>
<reference evidence="1 2" key="1">
    <citation type="journal article" date="2012" name="J. Bacteriol.">
        <title>De Novo Genome Project of Cupriavidus basilensis OR16.</title>
        <authorList>
            <person name="Cserhati M."/>
            <person name="Kriszt B."/>
            <person name="Szoboszlay S."/>
            <person name="Toth A."/>
            <person name="Szabo I."/>
            <person name="Tancsics A."/>
            <person name="Nagy I."/>
            <person name="Horvath B."/>
            <person name="Nagy I."/>
            <person name="Kukolya J."/>
        </authorList>
    </citation>
    <scope>NUCLEOTIDE SEQUENCE [LARGE SCALE GENOMIC DNA]</scope>
    <source>
        <strain evidence="1 2">OR16</strain>
    </source>
</reference>